<name>A0A2W1D840_9PLEO</name>
<dbReference type="Proteomes" id="UP000249757">
    <property type="component" value="Unassembled WGS sequence"/>
</dbReference>
<feature type="region of interest" description="Disordered" evidence="1">
    <location>
        <begin position="1"/>
        <end position="24"/>
    </location>
</feature>
<accession>A0A2W1D840</accession>
<protein>
    <submittedName>
        <fullName evidence="2">Uncharacterized protein</fullName>
    </submittedName>
</protein>
<dbReference type="EMBL" id="NQIK02000007">
    <property type="protein sequence ID" value="KAF7568676.1"/>
    <property type="molecule type" value="Genomic_DNA"/>
</dbReference>
<proteinExistence type="predicted"/>
<reference evidence="5" key="4">
    <citation type="journal article" date="2022" name="Microb. Genom.">
        <title>A global pangenome for the wheat fungal pathogen Pyrenophora tritici-repentis and prediction of effector protein structural homology.</title>
        <authorList>
            <person name="Moolhuijzen P.M."/>
            <person name="See P.T."/>
            <person name="Shi G."/>
            <person name="Powell H.R."/>
            <person name="Cockram J."/>
            <person name="Jorgensen L.N."/>
            <person name="Benslimane H."/>
            <person name="Strelkov S.E."/>
            <person name="Turner J."/>
            <person name="Liu Z."/>
            <person name="Moffat C.S."/>
        </authorList>
    </citation>
    <scope>NUCLEOTIDE SEQUENCE [LARGE SCALE GENOMIC DNA]</scope>
</reference>
<evidence type="ECO:0000313" key="5">
    <source>
        <dbReference type="Proteomes" id="UP000249757"/>
    </source>
</evidence>
<sequence>MVKRSCPPVRHTRHAEEMRARKRMRTTTRQNPFFEHLNYDVRRCIFDYLTLPPFPGAKSCAGMYLSCRQFKNEMDQAASVQLRNHLLNYQKQIAKESDGQVQVQLPQEIEIRPVPTDSVMDISVTMNAGSHKLEVSRFILALHEMLFGLNINVLHIHIDLPFIDLNYYTNHPHLRLDWTSVVSELLHQLLRSPRNDKPITHSIRKDKPIMRVRETIITWRAPETATGQAPEANTSPKALMVMGQKLQIANATPGTPYSYFFCHKAINCGAWIIAIPNLFEQGRAMSSLEFDVLTACDSHGHQHSLEFSKTTINSTTLQISDGKETTERFRNKAIRFYNSIEKQRKKSTALGGSIVTIL</sequence>
<dbReference type="EMBL" id="NRDI02000013">
    <property type="protein sequence ID" value="KAI1511754.1"/>
    <property type="molecule type" value="Genomic_DNA"/>
</dbReference>
<evidence type="ECO:0000313" key="4">
    <source>
        <dbReference type="Proteomes" id="UP000245464"/>
    </source>
</evidence>
<evidence type="ECO:0000256" key="1">
    <source>
        <dbReference type="SAM" id="MobiDB-lite"/>
    </source>
</evidence>
<keyword evidence="5" id="KW-1185">Reference proteome</keyword>
<organism evidence="2 4">
    <name type="scientific">Pyrenophora tritici-repentis</name>
    <dbReference type="NCBI Taxonomy" id="45151"/>
    <lineage>
        <taxon>Eukaryota</taxon>
        <taxon>Fungi</taxon>
        <taxon>Dikarya</taxon>
        <taxon>Ascomycota</taxon>
        <taxon>Pezizomycotina</taxon>
        <taxon>Dothideomycetes</taxon>
        <taxon>Pleosporomycetidae</taxon>
        <taxon>Pleosporales</taxon>
        <taxon>Pleosporineae</taxon>
        <taxon>Pleosporaceae</taxon>
        <taxon>Pyrenophora</taxon>
    </lineage>
</organism>
<reference evidence="3" key="3">
    <citation type="journal article" date="2022" name="bioRxiv">
        <title>A global pangenome for the wheat fungal pathogen Pyrenophora tritici-repentis and prediction of effector protein structural homology.</title>
        <authorList>
            <person name="Moolhuijzen P."/>
            <person name="See P.T."/>
            <person name="Shi G."/>
            <person name="Powell H.R."/>
            <person name="Cockram J."/>
            <person name="Jorgensen L.N."/>
            <person name="Benslimane H."/>
            <person name="Strelkov S.E."/>
            <person name="Turner J."/>
            <person name="Liu Z."/>
            <person name="Moffat C.S."/>
        </authorList>
    </citation>
    <scope>NUCLEOTIDE SEQUENCE</scope>
    <source>
        <strain evidence="3">86-124</strain>
    </source>
</reference>
<reference evidence="2 4" key="1">
    <citation type="journal article" date="2018" name="BMC Genomics">
        <title>Comparative genomics of the wheat fungal pathogen Pyrenophora tritici-repentis reveals chromosomal variations and genome plasticity.</title>
        <authorList>
            <person name="Moolhuijzen P."/>
            <person name="See P.T."/>
            <person name="Hane J.K."/>
            <person name="Shi G."/>
            <person name="Liu Z."/>
            <person name="Oliver R.P."/>
            <person name="Moffat C.S."/>
        </authorList>
    </citation>
    <scope>NUCLEOTIDE SEQUENCE [LARGE SCALE GENOMIC DNA]</scope>
    <source>
        <strain evidence="2">M4</strain>
    </source>
</reference>
<dbReference type="Proteomes" id="UP000245464">
    <property type="component" value="Chromosome 7"/>
</dbReference>
<gene>
    <name evidence="3" type="ORF">Ptr86124_009398</name>
    <name evidence="2" type="ORF">PtrM4_132890</name>
</gene>
<reference evidence="3" key="2">
    <citation type="submission" date="2021-05" db="EMBL/GenBank/DDBJ databases">
        <authorList>
            <person name="Moolhuijzen P.M."/>
            <person name="Moffat C.S."/>
        </authorList>
    </citation>
    <scope>NUCLEOTIDE SEQUENCE</scope>
    <source>
        <strain evidence="3">86-124</strain>
    </source>
</reference>
<evidence type="ECO:0000313" key="3">
    <source>
        <dbReference type="EMBL" id="KAI1511754.1"/>
    </source>
</evidence>
<dbReference type="AlphaFoldDB" id="A0A2W1D840"/>
<comment type="caution">
    <text evidence="2">The sequence shown here is derived from an EMBL/GenBank/DDBJ whole genome shotgun (WGS) entry which is preliminary data.</text>
</comment>
<evidence type="ECO:0000313" key="2">
    <source>
        <dbReference type="EMBL" id="KAF7568676.1"/>
    </source>
</evidence>